<feature type="transmembrane region" description="Helical" evidence="1">
    <location>
        <begin position="40"/>
        <end position="58"/>
    </location>
</feature>
<evidence type="ECO:0000313" key="2">
    <source>
        <dbReference type="EMBL" id="MDP9960096.1"/>
    </source>
</evidence>
<evidence type="ECO:0000256" key="1">
    <source>
        <dbReference type="SAM" id="Phobius"/>
    </source>
</evidence>
<protein>
    <recommendedName>
        <fullName evidence="4">DNA translocase FtsK 4TM region domain-containing protein</fullName>
    </recommendedName>
</protein>
<evidence type="ECO:0000313" key="3">
    <source>
        <dbReference type="Proteomes" id="UP001235513"/>
    </source>
</evidence>
<dbReference type="RefSeq" id="WP_306843213.1">
    <property type="nucleotide sequence ID" value="NZ_JAUSRL010000003.1"/>
</dbReference>
<proteinExistence type="predicted"/>
<reference evidence="2 3" key="1">
    <citation type="submission" date="2023-07" db="EMBL/GenBank/DDBJ databases">
        <title>Sorghum-associated microbial communities from plants grown in Nebraska, USA.</title>
        <authorList>
            <person name="Schachtman D."/>
        </authorList>
    </citation>
    <scope>NUCLEOTIDE SEQUENCE [LARGE SCALE GENOMIC DNA]</scope>
    <source>
        <strain evidence="2 3">CC351</strain>
    </source>
</reference>
<keyword evidence="1" id="KW-1133">Transmembrane helix</keyword>
<gene>
    <name evidence="2" type="ORF">J2T04_001980</name>
</gene>
<comment type="caution">
    <text evidence="2">The sequence shown here is derived from an EMBL/GenBank/DDBJ whole genome shotgun (WGS) entry which is preliminary data.</text>
</comment>
<keyword evidence="3" id="KW-1185">Reference proteome</keyword>
<keyword evidence="1" id="KW-0472">Membrane</keyword>
<dbReference type="EMBL" id="JAUSRL010000003">
    <property type="protein sequence ID" value="MDP9960096.1"/>
    <property type="molecule type" value="Genomic_DNA"/>
</dbReference>
<accession>A0ABT9SKZ6</accession>
<evidence type="ECO:0008006" key="4">
    <source>
        <dbReference type="Google" id="ProtNLM"/>
    </source>
</evidence>
<name>A0ABT9SKZ6_9FLAO</name>
<keyword evidence="1" id="KW-0812">Transmembrane</keyword>
<organism evidence="2 3">
    <name type="scientific">Chryseobacterium lathyri</name>
    <dbReference type="NCBI Taxonomy" id="395933"/>
    <lineage>
        <taxon>Bacteria</taxon>
        <taxon>Pseudomonadati</taxon>
        <taxon>Bacteroidota</taxon>
        <taxon>Flavobacteriia</taxon>
        <taxon>Flavobacteriales</taxon>
        <taxon>Weeksellaceae</taxon>
        <taxon>Chryseobacterium group</taxon>
        <taxon>Chryseobacterium</taxon>
    </lineage>
</organism>
<dbReference type="Proteomes" id="UP001235513">
    <property type="component" value="Unassembled WGS sequence"/>
</dbReference>
<sequence>MEELELLKKDWNKDGGEFKDYSENEIYTMIKHKSVSVAKTLFLIGLIEIVLWSVYGYINGEFPYLRIILFSGFVILAVLLFRSLKAGQDALSLMKNILNIRKLIFGYAGISFLLIILDNLIHFDIYTKGFMAGTKDGWNKGNNIIEHVNPNSMVPELGNYAIFGFFMLLSFYILYVIYKRTYGKILSDLRKNYRELSRAEEKPL</sequence>
<feature type="transmembrane region" description="Helical" evidence="1">
    <location>
        <begin position="64"/>
        <end position="82"/>
    </location>
</feature>
<feature type="transmembrane region" description="Helical" evidence="1">
    <location>
        <begin position="160"/>
        <end position="178"/>
    </location>
</feature>
<feature type="transmembrane region" description="Helical" evidence="1">
    <location>
        <begin position="103"/>
        <end position="121"/>
    </location>
</feature>